<dbReference type="AlphaFoldDB" id="A0A3M6XFI0"/>
<evidence type="ECO:0000313" key="9">
    <source>
        <dbReference type="EMBL" id="RMX89583.1"/>
    </source>
</evidence>
<feature type="domain" description="C2H2-type" evidence="8">
    <location>
        <begin position="189"/>
        <end position="218"/>
    </location>
</feature>
<evidence type="ECO:0000256" key="4">
    <source>
        <dbReference type="ARBA" id="ARBA00022833"/>
    </source>
</evidence>
<dbReference type="OrthoDB" id="654211at2759"/>
<dbReference type="Pfam" id="PF02892">
    <property type="entry name" value="zf-BED"/>
    <property type="match status" value="1"/>
</dbReference>
<keyword evidence="4" id="KW-0862">Zinc</keyword>
<dbReference type="GO" id="GO:0005634">
    <property type="term" value="C:nucleus"/>
    <property type="evidence" value="ECO:0007669"/>
    <property type="project" value="TreeGrafter"/>
</dbReference>
<sequence length="421" mass="46338">MESWIHILTIVSFLGARLGNQQGENGQSSEDESWIDEYGLSLDKFSGIPNTLIPDSGLLQSPATPIHDTARARLCPSNLTALTGGAFSAETTPKEPTEPLPGVVPAPQPPLAEKEGYFAPFAHGRYADTQTPRKVPDMVMAELVERFSKWEGGWYKCIDDKHKKRYEFSTLSDLKKHLRSHMPYEHLPHHCFQDGCGRRFLFSKDLKKHWNAHAGSSVKCPHCNKNMSRSDNLARHIRTQHPDIHVAEVIEGLHESPGQGLTLPELLSAAHDGKASKGRRSKKPRMETLDETDDESNIDPILRAAQHTAGALTARSVASVHSRKDTPSSSDVPTSARTKEGNKKHLRRQETENSSSDSEPSQSTKSTRSRKLRTINCATLTAPSSVGSGSSERKHFDRGSDTVARESAMSRTTVGIALDGT</sequence>
<dbReference type="InterPro" id="IPR036236">
    <property type="entry name" value="Znf_C2H2_sf"/>
</dbReference>
<proteinExistence type="predicted"/>
<dbReference type="PANTHER" id="PTHR19818:SF139">
    <property type="entry name" value="PAIR-RULE PROTEIN ODD-PAIRED"/>
    <property type="match status" value="1"/>
</dbReference>
<protein>
    <recommendedName>
        <fullName evidence="8">C2H2-type domain-containing protein</fullName>
    </recommendedName>
</protein>
<gene>
    <name evidence="9" type="ORF">D0869_00772</name>
</gene>
<evidence type="ECO:0000256" key="3">
    <source>
        <dbReference type="ARBA" id="ARBA00022771"/>
    </source>
</evidence>
<comment type="caution">
    <text evidence="9">The sequence shown here is derived from an EMBL/GenBank/DDBJ whole genome shotgun (WGS) entry which is preliminary data.</text>
</comment>
<reference evidence="9 10" key="1">
    <citation type="journal article" date="2018" name="BMC Genomics">
        <title>Genomic evidence for intraspecific hybridization in a clonal and extremely halotolerant yeast.</title>
        <authorList>
            <person name="Gostincar C."/>
            <person name="Stajich J.E."/>
            <person name="Zupancic J."/>
            <person name="Zalar P."/>
            <person name="Gunde-Cimerman N."/>
        </authorList>
    </citation>
    <scope>NUCLEOTIDE SEQUENCE [LARGE SCALE GENOMIC DNA]</scope>
    <source>
        <strain evidence="9 10">EXF-6656</strain>
    </source>
</reference>
<feature type="compositionally biased region" description="Polar residues" evidence="6">
    <location>
        <begin position="327"/>
        <end position="336"/>
    </location>
</feature>
<dbReference type="InterPro" id="IPR050329">
    <property type="entry name" value="GLI_C2H2-zinc-finger"/>
</dbReference>
<feature type="compositionally biased region" description="Low complexity" evidence="6">
    <location>
        <begin position="352"/>
        <end position="366"/>
    </location>
</feature>
<feature type="compositionally biased region" description="Polar residues" evidence="6">
    <location>
        <begin position="376"/>
        <end position="390"/>
    </location>
</feature>
<dbReference type="GO" id="GO:0000981">
    <property type="term" value="F:DNA-binding transcription factor activity, RNA polymerase II-specific"/>
    <property type="evidence" value="ECO:0007669"/>
    <property type="project" value="TreeGrafter"/>
</dbReference>
<keyword evidence="3 5" id="KW-0863">Zinc-finger</keyword>
<evidence type="ECO:0000256" key="1">
    <source>
        <dbReference type="ARBA" id="ARBA00022723"/>
    </source>
</evidence>
<dbReference type="InterPro" id="IPR003656">
    <property type="entry name" value="Znf_BED"/>
</dbReference>
<evidence type="ECO:0000256" key="7">
    <source>
        <dbReference type="SAM" id="SignalP"/>
    </source>
</evidence>
<evidence type="ECO:0000256" key="2">
    <source>
        <dbReference type="ARBA" id="ARBA00022737"/>
    </source>
</evidence>
<dbReference type="GO" id="GO:0000978">
    <property type="term" value="F:RNA polymerase II cis-regulatory region sequence-specific DNA binding"/>
    <property type="evidence" value="ECO:0007669"/>
    <property type="project" value="TreeGrafter"/>
</dbReference>
<organism evidence="9 10">
    <name type="scientific">Hortaea werneckii</name>
    <name type="common">Black yeast</name>
    <name type="synonym">Cladosporium werneckii</name>
    <dbReference type="NCBI Taxonomy" id="91943"/>
    <lineage>
        <taxon>Eukaryota</taxon>
        <taxon>Fungi</taxon>
        <taxon>Dikarya</taxon>
        <taxon>Ascomycota</taxon>
        <taxon>Pezizomycotina</taxon>
        <taxon>Dothideomycetes</taxon>
        <taxon>Dothideomycetidae</taxon>
        <taxon>Mycosphaerellales</taxon>
        <taxon>Teratosphaeriaceae</taxon>
        <taxon>Hortaea</taxon>
    </lineage>
</organism>
<feature type="compositionally biased region" description="Basic and acidic residues" evidence="6">
    <location>
        <begin position="337"/>
        <end position="351"/>
    </location>
</feature>
<accession>A0A3M6XFI0</accession>
<dbReference type="GO" id="GO:0008270">
    <property type="term" value="F:zinc ion binding"/>
    <property type="evidence" value="ECO:0007669"/>
    <property type="project" value="UniProtKB-KW"/>
</dbReference>
<feature type="signal peptide" evidence="7">
    <location>
        <begin position="1"/>
        <end position="23"/>
    </location>
</feature>
<dbReference type="PROSITE" id="PS00028">
    <property type="entry name" value="ZINC_FINGER_C2H2_1"/>
    <property type="match status" value="2"/>
</dbReference>
<dbReference type="VEuPathDB" id="FungiDB:BTJ68_09132"/>
<name>A0A3M6XFI0_HORWE</name>
<dbReference type="Proteomes" id="UP000281245">
    <property type="component" value="Unassembled WGS sequence"/>
</dbReference>
<dbReference type="InterPro" id="IPR013087">
    <property type="entry name" value="Znf_C2H2_type"/>
</dbReference>
<feature type="chain" id="PRO_5018017543" description="C2H2-type domain-containing protein" evidence="7">
    <location>
        <begin position="24"/>
        <end position="421"/>
    </location>
</feature>
<evidence type="ECO:0000313" key="10">
    <source>
        <dbReference type="Proteomes" id="UP000281245"/>
    </source>
</evidence>
<dbReference type="PANTHER" id="PTHR19818">
    <property type="entry name" value="ZINC FINGER PROTEIN ZIC AND GLI"/>
    <property type="match status" value="1"/>
</dbReference>
<evidence type="ECO:0000256" key="6">
    <source>
        <dbReference type="SAM" id="MobiDB-lite"/>
    </source>
</evidence>
<feature type="domain" description="C2H2-type" evidence="8">
    <location>
        <begin position="218"/>
        <end position="250"/>
    </location>
</feature>
<keyword evidence="7" id="KW-0732">Signal</keyword>
<evidence type="ECO:0000259" key="8">
    <source>
        <dbReference type="PROSITE" id="PS50157"/>
    </source>
</evidence>
<evidence type="ECO:0000256" key="5">
    <source>
        <dbReference type="PROSITE-ProRule" id="PRU00042"/>
    </source>
</evidence>
<dbReference type="PROSITE" id="PS50157">
    <property type="entry name" value="ZINC_FINGER_C2H2_2"/>
    <property type="match status" value="2"/>
</dbReference>
<dbReference type="SMART" id="SM00355">
    <property type="entry name" value="ZnF_C2H2"/>
    <property type="match status" value="3"/>
</dbReference>
<feature type="compositionally biased region" description="Basic and acidic residues" evidence="6">
    <location>
        <begin position="391"/>
        <end position="404"/>
    </location>
</feature>
<dbReference type="SUPFAM" id="SSF57667">
    <property type="entry name" value="beta-beta-alpha zinc fingers"/>
    <property type="match status" value="2"/>
</dbReference>
<keyword evidence="2" id="KW-0677">Repeat</keyword>
<dbReference type="Gene3D" id="3.30.160.60">
    <property type="entry name" value="Classic Zinc Finger"/>
    <property type="match status" value="1"/>
</dbReference>
<dbReference type="EMBL" id="QWIJ01000025">
    <property type="protein sequence ID" value="RMX89583.1"/>
    <property type="molecule type" value="Genomic_DNA"/>
</dbReference>
<feature type="region of interest" description="Disordered" evidence="6">
    <location>
        <begin position="271"/>
        <end position="421"/>
    </location>
</feature>
<dbReference type="GO" id="GO:0045944">
    <property type="term" value="P:positive regulation of transcription by RNA polymerase II"/>
    <property type="evidence" value="ECO:0007669"/>
    <property type="project" value="UniProtKB-ARBA"/>
</dbReference>
<keyword evidence="1" id="KW-0479">Metal-binding</keyword>